<dbReference type="Proteomes" id="UP000318288">
    <property type="component" value="Unassembled WGS sequence"/>
</dbReference>
<dbReference type="PROSITE" id="PS51257">
    <property type="entry name" value="PROKAR_LIPOPROTEIN"/>
    <property type="match status" value="1"/>
</dbReference>
<name>A0A5C6EC03_9BACT</name>
<dbReference type="CDD" id="cd16025">
    <property type="entry name" value="PAS_like"/>
    <property type="match status" value="1"/>
</dbReference>
<evidence type="ECO:0000313" key="8">
    <source>
        <dbReference type="Proteomes" id="UP000318288"/>
    </source>
</evidence>
<protein>
    <submittedName>
        <fullName evidence="7">Arylsulfatase</fullName>
        <ecNumber evidence="7">3.1.6.1</ecNumber>
    </submittedName>
</protein>
<dbReference type="RefSeq" id="WP_146461029.1">
    <property type="nucleotide sequence ID" value="NZ_SJPW01000007.1"/>
</dbReference>
<evidence type="ECO:0000256" key="1">
    <source>
        <dbReference type="ARBA" id="ARBA00008779"/>
    </source>
</evidence>
<keyword evidence="3 7" id="KW-0378">Hydrolase</keyword>
<accession>A0A5C6EC03</accession>
<keyword evidence="2" id="KW-0479">Metal-binding</keyword>
<dbReference type="PANTHER" id="PTHR42693:SF53">
    <property type="entry name" value="ENDO-4-O-SULFATASE"/>
    <property type="match status" value="1"/>
</dbReference>
<dbReference type="Pfam" id="PF00884">
    <property type="entry name" value="Sulfatase"/>
    <property type="match status" value="1"/>
</dbReference>
<dbReference type="InterPro" id="IPR024607">
    <property type="entry name" value="Sulfatase_CS"/>
</dbReference>
<dbReference type="InterPro" id="IPR017850">
    <property type="entry name" value="Alkaline_phosphatase_core_sf"/>
</dbReference>
<dbReference type="InterPro" id="IPR000917">
    <property type="entry name" value="Sulfatase_N"/>
</dbReference>
<dbReference type="Gene3D" id="3.30.1120.10">
    <property type="match status" value="1"/>
</dbReference>
<dbReference type="Gene3D" id="3.40.720.10">
    <property type="entry name" value="Alkaline Phosphatase, subunit A"/>
    <property type="match status" value="1"/>
</dbReference>
<keyword evidence="4" id="KW-0106">Calcium</keyword>
<dbReference type="EMBL" id="SJPW01000007">
    <property type="protein sequence ID" value="TWU47313.1"/>
    <property type="molecule type" value="Genomic_DNA"/>
</dbReference>
<keyword evidence="5" id="KW-0732">Signal</keyword>
<dbReference type="InterPro" id="IPR050738">
    <property type="entry name" value="Sulfatase"/>
</dbReference>
<reference evidence="7 8" key="1">
    <citation type="submission" date="2019-02" db="EMBL/GenBank/DDBJ databases">
        <title>Deep-cultivation of Planctomycetes and their phenomic and genomic characterization uncovers novel biology.</title>
        <authorList>
            <person name="Wiegand S."/>
            <person name="Jogler M."/>
            <person name="Boedeker C."/>
            <person name="Pinto D."/>
            <person name="Vollmers J."/>
            <person name="Rivas-Marin E."/>
            <person name="Kohn T."/>
            <person name="Peeters S.H."/>
            <person name="Heuer A."/>
            <person name="Rast P."/>
            <person name="Oberbeckmann S."/>
            <person name="Bunk B."/>
            <person name="Jeske O."/>
            <person name="Meyerdierks A."/>
            <person name="Storesund J.E."/>
            <person name="Kallscheuer N."/>
            <person name="Luecker S."/>
            <person name="Lage O.M."/>
            <person name="Pohl T."/>
            <person name="Merkel B.J."/>
            <person name="Hornburger P."/>
            <person name="Mueller R.-W."/>
            <person name="Bruemmer F."/>
            <person name="Labrenz M."/>
            <person name="Spormann A.M."/>
            <person name="Op Den Camp H."/>
            <person name="Overmann J."/>
            <person name="Amann R."/>
            <person name="Jetten M.S.M."/>
            <person name="Mascher T."/>
            <person name="Medema M.H."/>
            <person name="Devos D.P."/>
            <person name="Kaster A.-K."/>
            <person name="Ovreas L."/>
            <person name="Rohde M."/>
            <person name="Galperin M.Y."/>
            <person name="Jogler C."/>
        </authorList>
    </citation>
    <scope>NUCLEOTIDE SEQUENCE [LARGE SCALE GENOMIC DNA]</scope>
    <source>
        <strain evidence="7 8">Poly51</strain>
    </source>
</reference>
<dbReference type="PROSITE" id="PS00149">
    <property type="entry name" value="SULFATASE_2"/>
    <property type="match status" value="1"/>
</dbReference>
<dbReference type="GO" id="GO:0004065">
    <property type="term" value="F:arylsulfatase activity"/>
    <property type="evidence" value="ECO:0007669"/>
    <property type="project" value="UniProtKB-EC"/>
</dbReference>
<feature type="signal peptide" evidence="5">
    <location>
        <begin position="1"/>
        <end position="37"/>
    </location>
</feature>
<feature type="chain" id="PRO_5023140990" evidence="5">
    <location>
        <begin position="38"/>
        <end position="552"/>
    </location>
</feature>
<dbReference type="EC" id="3.1.6.1" evidence="7"/>
<dbReference type="OrthoDB" id="9783154at2"/>
<evidence type="ECO:0000259" key="6">
    <source>
        <dbReference type="Pfam" id="PF00884"/>
    </source>
</evidence>
<evidence type="ECO:0000256" key="4">
    <source>
        <dbReference type="ARBA" id="ARBA00022837"/>
    </source>
</evidence>
<dbReference type="PANTHER" id="PTHR42693">
    <property type="entry name" value="ARYLSULFATASE FAMILY MEMBER"/>
    <property type="match status" value="1"/>
</dbReference>
<dbReference type="AlphaFoldDB" id="A0A5C6EC03"/>
<dbReference type="GO" id="GO:0046872">
    <property type="term" value="F:metal ion binding"/>
    <property type="evidence" value="ECO:0007669"/>
    <property type="project" value="UniProtKB-KW"/>
</dbReference>
<keyword evidence="8" id="KW-1185">Reference proteome</keyword>
<sequence precursor="true">MSQFHAKFTHLSRMALIPFIACIAFFLQACLATPVQAASNDCPNIVLILADDLGFSDLGCYGGEIDTPNLDRLAARGVRFTQFYNTSRCWPTRAAMLTGYYAQQVRRDVLPGVKGRGQGDRPHWAPLLPEILASAGYRSHHSGKWHIDGEPIESGFERTYYLRDLGRLFRPRTHSIDGDAIAPVTSDDDYYATSFIADRTIEFLQDHQAKFADQPFLSYVAFSVPHFPLQASPADIAKYKGRYDRGWDVMREERFAKLKRELKIPASLSPLESDIGPPYHFDNVRETFGDKEIEREIAWDELTTEQQEFQSMKMEIHAAMVDRMDHEIGRILEQVDAMGATDNTMVIFLSDNGASAELMVRGDGHDPQAANGSAETHLCLGPGFSRAANTPFRRHKTWVHEGGSATPLIVSWPANILDGGGLRDQVGHVIDLVPTIVEAATGKAPQSVTDDAPPLPGKSLLPAMTGNQDIQRDYLWWLHDGHRALRVGDFKIVSSEGHPWELYDLSLDRSECSDLAADQPGRLAAMIETWQRHADETAKVVSAINSTSKSGK</sequence>
<dbReference type="SUPFAM" id="SSF53649">
    <property type="entry name" value="Alkaline phosphatase-like"/>
    <property type="match status" value="1"/>
</dbReference>
<organism evidence="7 8">
    <name type="scientific">Rubripirellula tenax</name>
    <dbReference type="NCBI Taxonomy" id="2528015"/>
    <lineage>
        <taxon>Bacteria</taxon>
        <taxon>Pseudomonadati</taxon>
        <taxon>Planctomycetota</taxon>
        <taxon>Planctomycetia</taxon>
        <taxon>Pirellulales</taxon>
        <taxon>Pirellulaceae</taxon>
        <taxon>Rubripirellula</taxon>
    </lineage>
</organism>
<evidence type="ECO:0000256" key="5">
    <source>
        <dbReference type="SAM" id="SignalP"/>
    </source>
</evidence>
<gene>
    <name evidence="7" type="primary">atsA_83</name>
    <name evidence="7" type="ORF">Poly51_51130</name>
</gene>
<evidence type="ECO:0000256" key="3">
    <source>
        <dbReference type="ARBA" id="ARBA00022801"/>
    </source>
</evidence>
<evidence type="ECO:0000313" key="7">
    <source>
        <dbReference type="EMBL" id="TWU47313.1"/>
    </source>
</evidence>
<proteinExistence type="inferred from homology"/>
<evidence type="ECO:0000256" key="2">
    <source>
        <dbReference type="ARBA" id="ARBA00022723"/>
    </source>
</evidence>
<feature type="domain" description="Sulfatase N-terminal" evidence="6">
    <location>
        <begin position="43"/>
        <end position="440"/>
    </location>
</feature>
<comment type="caution">
    <text evidence="7">The sequence shown here is derived from an EMBL/GenBank/DDBJ whole genome shotgun (WGS) entry which is preliminary data.</text>
</comment>
<comment type="similarity">
    <text evidence="1">Belongs to the sulfatase family.</text>
</comment>